<organism evidence="1 2">
    <name type="scientific">Actinoplanes couchii</name>
    <dbReference type="NCBI Taxonomy" id="403638"/>
    <lineage>
        <taxon>Bacteria</taxon>
        <taxon>Bacillati</taxon>
        <taxon>Actinomycetota</taxon>
        <taxon>Actinomycetes</taxon>
        <taxon>Micromonosporales</taxon>
        <taxon>Micromonosporaceae</taxon>
        <taxon>Actinoplanes</taxon>
    </lineage>
</organism>
<name>A0ABQ3XQL2_9ACTN</name>
<dbReference type="InterPro" id="IPR011989">
    <property type="entry name" value="ARM-like"/>
</dbReference>
<dbReference type="Gene3D" id="1.25.10.10">
    <property type="entry name" value="Leucine-rich Repeat Variant"/>
    <property type="match status" value="1"/>
</dbReference>
<reference evidence="1 2" key="1">
    <citation type="submission" date="2021-01" db="EMBL/GenBank/DDBJ databases">
        <title>Whole genome shotgun sequence of Actinoplanes couchii NBRC 106145.</title>
        <authorList>
            <person name="Komaki H."/>
            <person name="Tamura T."/>
        </authorList>
    </citation>
    <scope>NUCLEOTIDE SEQUENCE [LARGE SCALE GENOMIC DNA]</scope>
    <source>
        <strain evidence="1 2">NBRC 106145</strain>
    </source>
</reference>
<proteinExistence type="predicted"/>
<comment type="caution">
    <text evidence="1">The sequence shown here is derived from an EMBL/GenBank/DDBJ whole genome shotgun (WGS) entry which is preliminary data.</text>
</comment>
<evidence type="ECO:0008006" key="3">
    <source>
        <dbReference type="Google" id="ProtNLM"/>
    </source>
</evidence>
<evidence type="ECO:0000313" key="2">
    <source>
        <dbReference type="Proteomes" id="UP000612282"/>
    </source>
</evidence>
<keyword evidence="2" id="KW-1185">Reference proteome</keyword>
<accession>A0ABQ3XQL2</accession>
<dbReference type="RefSeq" id="WP_203808092.1">
    <property type="nucleotide sequence ID" value="NZ_BAAAQE010000111.1"/>
</dbReference>
<gene>
    <name evidence="1" type="ORF">Aco03nite_091720</name>
</gene>
<sequence length="396" mass="43549">MVEVLRGLAENPAVPVGVLREMLRKWPLPVALGISERAELPRDLQEEMAEHELLRLLAASQAWGDELQRLTTDPDQGVAAVAAGRIAERERVMQPADLPPQHCHATWDVVQRPLSPALAEQIAASGDLEIIRSVAWNKTLPAHLVAALSRHPDTEVRGGIAAGADLTVEQIAALVADAAPEVRAAAATRPDLTPEQIATLAADPVEEVRTRIAEHAYLSENERAALAYKADFDPAEWARSGNPRKRRRAAEHPELPAELVAVLAADSDVRVWTEVARHQPGASGELLLRCFLDGMYREKLLTRPQFPAHGLARFADHSDWWVRRLVARDPDADPATINRLTRDPEIVVRREMARCPRLSAGRLRELLDDPELAADAAANPSLDWQAAWEKATKGQP</sequence>
<protein>
    <recommendedName>
        <fullName evidence="3">Leucine rich repeat variant</fullName>
    </recommendedName>
</protein>
<dbReference type="EMBL" id="BOMG01000114">
    <property type="protein sequence ID" value="GID60768.1"/>
    <property type="molecule type" value="Genomic_DNA"/>
</dbReference>
<evidence type="ECO:0000313" key="1">
    <source>
        <dbReference type="EMBL" id="GID60768.1"/>
    </source>
</evidence>
<dbReference type="Proteomes" id="UP000612282">
    <property type="component" value="Unassembled WGS sequence"/>
</dbReference>